<name>A0ABR0IVX2_9EURO</name>
<reference evidence="2 3" key="1">
    <citation type="submission" date="2023-08" db="EMBL/GenBank/DDBJ databases">
        <title>Black Yeasts Isolated from many extreme environments.</title>
        <authorList>
            <person name="Coleine C."/>
            <person name="Stajich J.E."/>
            <person name="Selbmann L."/>
        </authorList>
    </citation>
    <scope>NUCLEOTIDE SEQUENCE [LARGE SCALE GENOMIC DNA]</scope>
    <source>
        <strain evidence="2 3">CCFEE 6328</strain>
    </source>
</reference>
<evidence type="ECO:0000313" key="3">
    <source>
        <dbReference type="Proteomes" id="UP001345691"/>
    </source>
</evidence>
<dbReference type="Proteomes" id="UP001345691">
    <property type="component" value="Unassembled WGS sequence"/>
</dbReference>
<dbReference type="InterPro" id="IPR010730">
    <property type="entry name" value="HET"/>
</dbReference>
<comment type="caution">
    <text evidence="2">The sequence shown here is derived from an EMBL/GenBank/DDBJ whole genome shotgun (WGS) entry which is preliminary data.</text>
</comment>
<protein>
    <recommendedName>
        <fullName evidence="1">Heterokaryon incompatibility domain-containing protein</fullName>
    </recommendedName>
</protein>
<gene>
    <name evidence="2" type="ORF">LTR69_011348</name>
</gene>
<evidence type="ECO:0000259" key="1">
    <source>
        <dbReference type="Pfam" id="PF06985"/>
    </source>
</evidence>
<dbReference type="PANTHER" id="PTHR33112:SF16">
    <property type="entry name" value="HETEROKARYON INCOMPATIBILITY DOMAIN-CONTAINING PROTEIN"/>
    <property type="match status" value="1"/>
</dbReference>
<feature type="domain" description="Heterokaryon incompatibility" evidence="1">
    <location>
        <begin position="59"/>
        <end position="168"/>
    </location>
</feature>
<dbReference type="EMBL" id="JAVRRF010000056">
    <property type="protein sequence ID" value="KAK5048458.1"/>
    <property type="molecule type" value="Genomic_DNA"/>
</dbReference>
<dbReference type="Pfam" id="PF06985">
    <property type="entry name" value="HET"/>
    <property type="match status" value="1"/>
</dbReference>
<organism evidence="2 3">
    <name type="scientific">Exophiala sideris</name>
    <dbReference type="NCBI Taxonomy" id="1016849"/>
    <lineage>
        <taxon>Eukaryota</taxon>
        <taxon>Fungi</taxon>
        <taxon>Dikarya</taxon>
        <taxon>Ascomycota</taxon>
        <taxon>Pezizomycotina</taxon>
        <taxon>Eurotiomycetes</taxon>
        <taxon>Chaetothyriomycetidae</taxon>
        <taxon>Chaetothyriales</taxon>
        <taxon>Herpotrichiellaceae</taxon>
        <taxon>Exophiala</taxon>
    </lineage>
</organism>
<evidence type="ECO:0000313" key="2">
    <source>
        <dbReference type="EMBL" id="KAK5048458.1"/>
    </source>
</evidence>
<sequence>MWLAECVTTHVPCSLAEKVRKLERAHFTPRRLLNLYTKGTHTYIKLLSNTKALDPPPVYMTLSHCWGQNQPLMLEKNSLSLLKGVIPLKDLPRTYADAVVITLRMGCQYLWIDSLCIVQDSAEDWEAAVQEMGNIYRFSSCNIAALDACDAMEGCFSTRIPHVVSHCAAKVGGRIYHAKFRGWGNATSERILAPRTIGFGASALTWECLQGQGNEINRGFTRDAIDDFKQALHQNQGFEQDLVINNQDEAPYPMSATDYHFRSPLTGHIWHRILERYTASQLTFRADRWAAISGVARAIQSLTGCSLLAGMWRENMLCDLAWAVESCGSMIDNSFPSWSWVSVDATLLNWHPNEKDEVVYSIMSLPEIPEDHLKAGVRRPVMPITLRGPLRRMTVYKRDPMDQPELESVPMTAFGKFLISARYDRDRSYHSEEKPSRTICALLQYCRCRYDDLLSPDARFRKDHYFGMLVTPASSQEGCWKRIGSFNDSIHEGDKGKLTPEWFGPVEDIVVI</sequence>
<proteinExistence type="predicted"/>
<keyword evidence="3" id="KW-1185">Reference proteome</keyword>
<accession>A0ABR0IVX2</accession>
<dbReference type="PANTHER" id="PTHR33112">
    <property type="entry name" value="DOMAIN PROTEIN, PUTATIVE-RELATED"/>
    <property type="match status" value="1"/>
</dbReference>